<evidence type="ECO:0000313" key="2">
    <source>
        <dbReference type="Proteomes" id="UP000735302"/>
    </source>
</evidence>
<comment type="caution">
    <text evidence="1">The sequence shown here is derived from an EMBL/GenBank/DDBJ whole genome shotgun (WGS) entry which is preliminary data.</text>
</comment>
<name>A0AAV4E3H8_9GAST</name>
<organism evidence="1 2">
    <name type="scientific">Plakobranchus ocellatus</name>
    <dbReference type="NCBI Taxonomy" id="259542"/>
    <lineage>
        <taxon>Eukaryota</taxon>
        <taxon>Metazoa</taxon>
        <taxon>Spiralia</taxon>
        <taxon>Lophotrochozoa</taxon>
        <taxon>Mollusca</taxon>
        <taxon>Gastropoda</taxon>
        <taxon>Heterobranchia</taxon>
        <taxon>Euthyneura</taxon>
        <taxon>Panpulmonata</taxon>
        <taxon>Sacoglossa</taxon>
        <taxon>Placobranchoidea</taxon>
        <taxon>Plakobranchidae</taxon>
        <taxon>Plakobranchus</taxon>
    </lineage>
</organism>
<protein>
    <submittedName>
        <fullName evidence="1">Uncharacterized protein</fullName>
    </submittedName>
</protein>
<proteinExistence type="predicted"/>
<accession>A0AAV4E3H8</accession>
<evidence type="ECO:0000313" key="1">
    <source>
        <dbReference type="EMBL" id="GFO50693.1"/>
    </source>
</evidence>
<dbReference type="AlphaFoldDB" id="A0AAV4E3H8"/>
<gene>
    <name evidence="1" type="ORF">PoB_007719800</name>
</gene>
<dbReference type="Proteomes" id="UP000735302">
    <property type="component" value="Unassembled WGS sequence"/>
</dbReference>
<reference evidence="1 2" key="1">
    <citation type="journal article" date="2021" name="Elife">
        <title>Chloroplast acquisition without the gene transfer in kleptoplastic sea slugs, Plakobranchus ocellatus.</title>
        <authorList>
            <person name="Maeda T."/>
            <person name="Takahashi S."/>
            <person name="Yoshida T."/>
            <person name="Shimamura S."/>
            <person name="Takaki Y."/>
            <person name="Nagai Y."/>
            <person name="Toyoda A."/>
            <person name="Suzuki Y."/>
            <person name="Arimoto A."/>
            <person name="Ishii H."/>
            <person name="Satoh N."/>
            <person name="Nishiyama T."/>
            <person name="Hasebe M."/>
            <person name="Maruyama T."/>
            <person name="Minagawa J."/>
            <person name="Obokata J."/>
            <person name="Shigenobu S."/>
        </authorList>
    </citation>
    <scope>NUCLEOTIDE SEQUENCE [LARGE SCALE GENOMIC DNA]</scope>
</reference>
<sequence length="98" mass="10706">MRRVGFVVLELSDCIELLKLLRGGRGAVAHLVGQLATIQEVRGSISNPGQVRLSLLLCVHPGGEESNGKLPHNAVCQEQPGPYSWFPDVWTKRGTLFT</sequence>
<dbReference type="EMBL" id="BLXT01008617">
    <property type="protein sequence ID" value="GFO50693.1"/>
    <property type="molecule type" value="Genomic_DNA"/>
</dbReference>
<keyword evidence="2" id="KW-1185">Reference proteome</keyword>